<proteinExistence type="inferred from homology"/>
<evidence type="ECO:0000256" key="1">
    <source>
        <dbReference type="ARBA" id="ARBA00004141"/>
    </source>
</evidence>
<keyword evidence="4 6" id="KW-1133">Transmembrane helix</keyword>
<dbReference type="PANTHER" id="PTHR10383">
    <property type="entry name" value="SERINE INCORPORATOR"/>
    <property type="match status" value="1"/>
</dbReference>
<feature type="transmembrane region" description="Helical" evidence="6">
    <location>
        <begin position="66"/>
        <end position="87"/>
    </location>
</feature>
<comment type="caution">
    <text evidence="7">The sequence shown here is derived from an EMBL/GenBank/DDBJ whole genome shotgun (WGS) entry which is preliminary data.</text>
</comment>
<feature type="transmembrane region" description="Helical" evidence="6">
    <location>
        <begin position="153"/>
        <end position="174"/>
    </location>
</feature>
<feature type="transmembrane region" description="Helical" evidence="6">
    <location>
        <begin position="17"/>
        <end position="33"/>
    </location>
</feature>
<dbReference type="EMBL" id="JALJOV010000917">
    <property type="protein sequence ID" value="KAK9858472.1"/>
    <property type="molecule type" value="Genomic_DNA"/>
</dbReference>
<keyword evidence="3 6" id="KW-0812">Transmembrane</keyword>
<accession>A0AAW1SUZ0</accession>
<dbReference type="AlphaFoldDB" id="A0AAW1SUZ0"/>
<keyword evidence="5 6" id="KW-0472">Membrane</keyword>
<feature type="transmembrane region" description="Helical" evidence="6">
    <location>
        <begin position="128"/>
        <end position="147"/>
    </location>
</feature>
<feature type="transmembrane region" description="Helical" evidence="6">
    <location>
        <begin position="217"/>
        <end position="239"/>
    </location>
</feature>
<comment type="similarity">
    <text evidence="2">Belongs to the TDE1 family.</text>
</comment>
<keyword evidence="8" id="KW-1185">Reference proteome</keyword>
<sequence length="285" mass="31222">MYARSCLCEVSPVLTKWVYFILFAITALATWMLRDYSSKALSHVSVLKSCLGDGAAEDGTCVGKGAVLRISLGNVMFFAIMFLLTLGVTRKRDHCLPGLVIGTLVTFIGSLGVTGVLYYFYAPSVHCHLNIFFITITLILGIGYSILSVTPIRAANAGLLTSGCVLGYCVYLTWSALTSETVDRVCVHNGGTGSRGVKVILVTTSLHNPPELQCSLYVFYIVFLLGSAYMAMLFTGWSLNNTPGQFTIDYGWFSVWVKMASSWFSALLYVWTLIAPAILRNRNFS</sequence>
<organism evidence="7 8">
    <name type="scientific">Apatococcus fuscideae</name>
    <dbReference type="NCBI Taxonomy" id="2026836"/>
    <lineage>
        <taxon>Eukaryota</taxon>
        <taxon>Viridiplantae</taxon>
        <taxon>Chlorophyta</taxon>
        <taxon>core chlorophytes</taxon>
        <taxon>Trebouxiophyceae</taxon>
        <taxon>Chlorellales</taxon>
        <taxon>Chlorellaceae</taxon>
        <taxon>Apatococcus</taxon>
    </lineage>
</organism>
<reference evidence="7 8" key="1">
    <citation type="journal article" date="2024" name="Nat. Commun.">
        <title>Phylogenomics reveals the evolutionary origins of lichenization in chlorophyte algae.</title>
        <authorList>
            <person name="Puginier C."/>
            <person name="Libourel C."/>
            <person name="Otte J."/>
            <person name="Skaloud P."/>
            <person name="Haon M."/>
            <person name="Grisel S."/>
            <person name="Petersen M."/>
            <person name="Berrin J.G."/>
            <person name="Delaux P.M."/>
            <person name="Dal Grande F."/>
            <person name="Keller J."/>
        </authorList>
    </citation>
    <scope>NUCLEOTIDE SEQUENCE [LARGE SCALE GENOMIC DNA]</scope>
    <source>
        <strain evidence="7 8">SAG 2523</strain>
    </source>
</reference>
<comment type="subcellular location">
    <subcellularLocation>
        <location evidence="1">Membrane</location>
        <topology evidence="1">Multi-pass membrane protein</topology>
    </subcellularLocation>
</comment>
<gene>
    <name evidence="7" type="ORF">WJX84_010638</name>
</gene>
<evidence type="ECO:0000256" key="3">
    <source>
        <dbReference type="ARBA" id="ARBA00022692"/>
    </source>
</evidence>
<evidence type="ECO:0000313" key="8">
    <source>
        <dbReference type="Proteomes" id="UP001485043"/>
    </source>
</evidence>
<evidence type="ECO:0000256" key="4">
    <source>
        <dbReference type="ARBA" id="ARBA00022989"/>
    </source>
</evidence>
<feature type="transmembrane region" description="Helical" evidence="6">
    <location>
        <begin position="99"/>
        <end position="121"/>
    </location>
</feature>
<name>A0AAW1SUZ0_9CHLO</name>
<dbReference type="Pfam" id="PF03348">
    <property type="entry name" value="Serinc"/>
    <property type="match status" value="3"/>
</dbReference>
<evidence type="ECO:0000256" key="5">
    <source>
        <dbReference type="ARBA" id="ARBA00023136"/>
    </source>
</evidence>
<dbReference type="PANTHER" id="PTHR10383:SF9">
    <property type="entry name" value="SERINE INCORPORATOR, ISOFORM F"/>
    <property type="match status" value="1"/>
</dbReference>
<evidence type="ECO:0000313" key="7">
    <source>
        <dbReference type="EMBL" id="KAK9858472.1"/>
    </source>
</evidence>
<dbReference type="Proteomes" id="UP001485043">
    <property type="component" value="Unassembled WGS sequence"/>
</dbReference>
<dbReference type="InterPro" id="IPR005016">
    <property type="entry name" value="TDE1/TMS"/>
</dbReference>
<evidence type="ECO:0000256" key="2">
    <source>
        <dbReference type="ARBA" id="ARBA00006665"/>
    </source>
</evidence>
<dbReference type="GO" id="GO:0016020">
    <property type="term" value="C:membrane"/>
    <property type="evidence" value="ECO:0007669"/>
    <property type="project" value="UniProtKB-SubCell"/>
</dbReference>
<feature type="transmembrane region" description="Helical" evidence="6">
    <location>
        <begin position="259"/>
        <end position="279"/>
    </location>
</feature>
<protein>
    <submittedName>
        <fullName evidence="7">Uncharacterized protein</fullName>
    </submittedName>
</protein>
<evidence type="ECO:0000256" key="6">
    <source>
        <dbReference type="SAM" id="Phobius"/>
    </source>
</evidence>